<name>B4D7H4_9BACT</name>
<keyword evidence="1" id="KW-0812">Transmembrane</keyword>
<dbReference type="STRING" id="497964.CfE428DRAFT_4889"/>
<sequence length="313" mass="34925">MLVAMVNCFDYGILVLLFQGLSLPFGVVAVYFLCMRQWKQLVAIQKHAGSAARRGAFHEATRGLPAFEPLKCSKCGAGLLLEPEALHCGNCGHQCSVPPDYRAAVVLEQKLQRLLRSAQGAWRFAWVLTSRPARILLVLLIAAQVFALVPLAMLDFDRRPDTAVFRYLATLPEGPLFFTGVLGEASWFIGLCLLIDLSKRMRRDLPVVPVLSQELKVSETTSCQSCGGAIHYDHRAFAVICPYCHVENFRVQSTRTARGRDEKHQARVEFALFGALNIVNEFLWTIWIWGAMAVAAALVIAGKIALWSWLHWD</sequence>
<protein>
    <submittedName>
        <fullName evidence="2">Uncharacterized protein</fullName>
    </submittedName>
</protein>
<reference evidence="2 3" key="1">
    <citation type="journal article" date="2011" name="J. Bacteriol.">
        <title>Genome sequence of Chthoniobacter flavus Ellin428, an aerobic heterotrophic soil bacterium.</title>
        <authorList>
            <person name="Kant R."/>
            <person name="van Passel M.W."/>
            <person name="Palva A."/>
            <person name="Lucas S."/>
            <person name="Lapidus A."/>
            <person name="Glavina Del Rio T."/>
            <person name="Dalin E."/>
            <person name="Tice H."/>
            <person name="Bruce D."/>
            <person name="Goodwin L."/>
            <person name="Pitluck S."/>
            <person name="Larimer F.W."/>
            <person name="Land M.L."/>
            <person name="Hauser L."/>
            <person name="Sangwan P."/>
            <person name="de Vos W.M."/>
            <person name="Janssen P.H."/>
            <person name="Smidt H."/>
        </authorList>
    </citation>
    <scope>NUCLEOTIDE SEQUENCE [LARGE SCALE GENOMIC DNA]</scope>
    <source>
        <strain evidence="2 3">Ellin428</strain>
    </source>
</reference>
<keyword evidence="1" id="KW-1133">Transmembrane helix</keyword>
<accession>B4D7H4</accession>
<dbReference type="AlphaFoldDB" id="B4D7H4"/>
<feature type="transmembrane region" description="Helical" evidence="1">
    <location>
        <begin position="12"/>
        <end position="34"/>
    </location>
</feature>
<keyword evidence="3" id="KW-1185">Reference proteome</keyword>
<dbReference type="EMBL" id="ABVL01000018">
    <property type="protein sequence ID" value="EDY17591.1"/>
    <property type="molecule type" value="Genomic_DNA"/>
</dbReference>
<dbReference type="Proteomes" id="UP000005824">
    <property type="component" value="Unassembled WGS sequence"/>
</dbReference>
<feature type="transmembrane region" description="Helical" evidence="1">
    <location>
        <begin position="174"/>
        <end position="195"/>
    </location>
</feature>
<dbReference type="RefSeq" id="WP_006982210.1">
    <property type="nucleotide sequence ID" value="NZ_ABVL01000018.1"/>
</dbReference>
<feature type="transmembrane region" description="Helical" evidence="1">
    <location>
        <begin position="286"/>
        <end position="310"/>
    </location>
</feature>
<gene>
    <name evidence="2" type="ORF">CfE428DRAFT_4889</name>
</gene>
<comment type="caution">
    <text evidence="2">The sequence shown here is derived from an EMBL/GenBank/DDBJ whole genome shotgun (WGS) entry which is preliminary data.</text>
</comment>
<feature type="transmembrane region" description="Helical" evidence="1">
    <location>
        <begin position="135"/>
        <end position="154"/>
    </location>
</feature>
<evidence type="ECO:0000313" key="2">
    <source>
        <dbReference type="EMBL" id="EDY17591.1"/>
    </source>
</evidence>
<evidence type="ECO:0000256" key="1">
    <source>
        <dbReference type="SAM" id="Phobius"/>
    </source>
</evidence>
<organism evidence="2 3">
    <name type="scientific">Chthoniobacter flavus Ellin428</name>
    <dbReference type="NCBI Taxonomy" id="497964"/>
    <lineage>
        <taxon>Bacteria</taxon>
        <taxon>Pseudomonadati</taxon>
        <taxon>Verrucomicrobiota</taxon>
        <taxon>Spartobacteria</taxon>
        <taxon>Chthoniobacterales</taxon>
        <taxon>Chthoniobacteraceae</taxon>
        <taxon>Chthoniobacter</taxon>
    </lineage>
</organism>
<evidence type="ECO:0000313" key="3">
    <source>
        <dbReference type="Proteomes" id="UP000005824"/>
    </source>
</evidence>
<keyword evidence="1" id="KW-0472">Membrane</keyword>
<dbReference type="InParanoid" id="B4D7H4"/>
<proteinExistence type="predicted"/>